<evidence type="ECO:0000256" key="4">
    <source>
        <dbReference type="ARBA" id="ARBA00022741"/>
    </source>
</evidence>
<comment type="similarity">
    <text evidence="1 9">Belongs to the MurCDEF family. MurE subfamily.</text>
</comment>
<comment type="pathway">
    <text evidence="9 10">Cell wall biogenesis; peptidoglycan biosynthesis.</text>
</comment>
<keyword evidence="9 10" id="KW-0131">Cell cycle</keyword>
<dbReference type="OrthoDB" id="9800958at2"/>
<proteinExistence type="inferred from homology"/>
<dbReference type="Gene3D" id="3.90.190.20">
    <property type="entry name" value="Mur ligase, C-terminal domain"/>
    <property type="match status" value="1"/>
</dbReference>
<dbReference type="Proteomes" id="UP000252182">
    <property type="component" value="Chromosome"/>
</dbReference>
<feature type="binding site" evidence="9">
    <location>
        <position position="475"/>
    </location>
    <ligand>
        <name>meso-2,6-diaminopimelate</name>
        <dbReference type="ChEBI" id="CHEBI:57791"/>
    </ligand>
</feature>
<dbReference type="NCBIfam" id="TIGR01085">
    <property type="entry name" value="murE"/>
    <property type="match status" value="1"/>
</dbReference>
<feature type="binding site" evidence="9">
    <location>
        <begin position="116"/>
        <end position="122"/>
    </location>
    <ligand>
        <name>ATP</name>
        <dbReference type="ChEBI" id="CHEBI:30616"/>
    </ligand>
</feature>
<dbReference type="GO" id="GO:0000287">
    <property type="term" value="F:magnesium ion binding"/>
    <property type="evidence" value="ECO:0007669"/>
    <property type="project" value="UniProtKB-UniRule"/>
</dbReference>
<dbReference type="HAMAP" id="MF_00208">
    <property type="entry name" value="MurE"/>
    <property type="match status" value="1"/>
</dbReference>
<dbReference type="Gene3D" id="3.40.1190.10">
    <property type="entry name" value="Mur-like, catalytic domain"/>
    <property type="match status" value="1"/>
</dbReference>
<dbReference type="PANTHER" id="PTHR23135:SF4">
    <property type="entry name" value="UDP-N-ACETYLMURAMOYL-L-ALANYL-D-GLUTAMATE--2,6-DIAMINOPIMELATE LIGASE MURE HOMOLOG, CHLOROPLASTIC"/>
    <property type="match status" value="1"/>
</dbReference>
<dbReference type="GO" id="GO:0071555">
    <property type="term" value="P:cell wall organization"/>
    <property type="evidence" value="ECO:0007669"/>
    <property type="project" value="UniProtKB-KW"/>
</dbReference>
<dbReference type="SUPFAM" id="SSF63418">
    <property type="entry name" value="MurE/MurF N-terminal domain"/>
    <property type="match status" value="1"/>
</dbReference>
<comment type="cofactor">
    <cofactor evidence="9">
        <name>Mg(2+)</name>
        <dbReference type="ChEBI" id="CHEBI:18420"/>
    </cofactor>
</comment>
<sequence length="507" mass="53881">MRANQLTPEQNKRCQQAVAWLQACHVTGLSSDSRHAGTNDAFVAYAFDAHNDGRRYVTQAIERGAKAVLWQEDGQTVPVMPSANLGVPELNVCAGPIAHAFYGEPSTAMKMIALTGTNGKTSCAQWVAQLLTALSQRCAMMGTLGVGFVDAMKETGFTTPQAIEVHRLLAELQAKGAQAVAMEVSSHALEQGRVNGVAFDVALFTNLSRDHLDYHGSMTEYEAAKARLFTWQGLHTAVINTDDDAGVRMAAVAKANDIRVIAYGLKNAPTGVDAYLQATAIDQSGARTLFTLRDGDATHSVVSSVVGEFNVMNLLGVLGVLKALGFGLNDIVPLCSSIQAAPGRMQRFGGDAAPLAVVDFAHTPDALEKTLQALRPIAAARGGRLVCVFGCGGDRDAGKRPQMGEIAARMADVVVVTSDNPRTEEPNAIVAHIAQGAAHGTAHVLVEVDRRAAIDATIAQADVTDVVLVAGKGHEAYQDIMGVKHPYSDLEQVNQAIQKWLLEKKRA</sequence>
<reference evidence="14" key="1">
    <citation type="submission" date="2018-07" db="EMBL/GenBank/DDBJ databases">
        <authorList>
            <person name="Kim H."/>
        </authorList>
    </citation>
    <scope>NUCLEOTIDE SEQUENCE [LARGE SCALE GENOMIC DNA]</scope>
    <source>
        <strain evidence="14">F02</strain>
    </source>
</reference>
<evidence type="ECO:0000259" key="11">
    <source>
        <dbReference type="Pfam" id="PF02875"/>
    </source>
</evidence>
<dbReference type="PROSITE" id="PS51257">
    <property type="entry name" value="PROKAR_LIPOPROTEIN"/>
    <property type="match status" value="1"/>
</dbReference>
<evidence type="ECO:0000259" key="12">
    <source>
        <dbReference type="Pfam" id="PF08245"/>
    </source>
</evidence>
<feature type="modified residue" description="N6-carboxylysine" evidence="9">
    <location>
        <position position="225"/>
    </location>
</feature>
<keyword evidence="7 9" id="KW-0573">Peptidoglycan synthesis</keyword>
<comment type="catalytic activity">
    <reaction evidence="9">
        <text>UDP-N-acetyl-alpha-D-muramoyl-L-alanyl-D-glutamate + meso-2,6-diaminopimelate + ATP = UDP-N-acetyl-alpha-D-muramoyl-L-alanyl-gamma-D-glutamyl-meso-2,6-diaminopimelate + ADP + phosphate + H(+)</text>
        <dbReference type="Rhea" id="RHEA:23676"/>
        <dbReference type="ChEBI" id="CHEBI:15378"/>
        <dbReference type="ChEBI" id="CHEBI:30616"/>
        <dbReference type="ChEBI" id="CHEBI:43474"/>
        <dbReference type="ChEBI" id="CHEBI:57791"/>
        <dbReference type="ChEBI" id="CHEBI:83900"/>
        <dbReference type="ChEBI" id="CHEBI:83905"/>
        <dbReference type="ChEBI" id="CHEBI:456216"/>
        <dbReference type="EC" id="6.3.2.13"/>
    </reaction>
</comment>
<dbReference type="InterPro" id="IPR004101">
    <property type="entry name" value="Mur_ligase_C"/>
</dbReference>
<dbReference type="NCBIfam" id="NF001126">
    <property type="entry name" value="PRK00139.1-4"/>
    <property type="match status" value="1"/>
</dbReference>
<evidence type="ECO:0000256" key="8">
    <source>
        <dbReference type="ARBA" id="ARBA00023316"/>
    </source>
</evidence>
<dbReference type="GO" id="GO:0005737">
    <property type="term" value="C:cytoplasm"/>
    <property type="evidence" value="ECO:0007669"/>
    <property type="project" value="UniProtKB-SubCell"/>
</dbReference>
<dbReference type="GO" id="GO:0051301">
    <property type="term" value="P:cell division"/>
    <property type="evidence" value="ECO:0007669"/>
    <property type="project" value="UniProtKB-KW"/>
</dbReference>
<feature type="binding site" evidence="9">
    <location>
        <position position="395"/>
    </location>
    <ligand>
        <name>meso-2,6-diaminopimelate</name>
        <dbReference type="ChEBI" id="CHEBI:57791"/>
    </ligand>
</feature>
<feature type="binding site" evidence="9">
    <location>
        <begin position="158"/>
        <end position="159"/>
    </location>
    <ligand>
        <name>UDP-N-acetyl-alpha-D-muramoyl-L-alanyl-D-glutamate</name>
        <dbReference type="ChEBI" id="CHEBI:83900"/>
    </ligand>
</feature>
<evidence type="ECO:0000256" key="1">
    <source>
        <dbReference type="ARBA" id="ARBA00005898"/>
    </source>
</evidence>
<dbReference type="GO" id="GO:0008360">
    <property type="term" value="P:regulation of cell shape"/>
    <property type="evidence" value="ECO:0007669"/>
    <property type="project" value="UniProtKB-KW"/>
</dbReference>
<dbReference type="SUPFAM" id="SSF53623">
    <property type="entry name" value="MurD-like peptide ligases, catalytic domain"/>
    <property type="match status" value="1"/>
</dbReference>
<dbReference type="EMBL" id="CP031124">
    <property type="protein sequence ID" value="AXF84584.1"/>
    <property type="molecule type" value="Genomic_DNA"/>
</dbReference>
<dbReference type="InterPro" id="IPR018109">
    <property type="entry name" value="Folylpolyglutamate_synth_CS"/>
</dbReference>
<dbReference type="GO" id="GO:0004326">
    <property type="term" value="F:tetrahydrofolylpolyglutamate synthase activity"/>
    <property type="evidence" value="ECO:0007669"/>
    <property type="project" value="InterPro"/>
</dbReference>
<comment type="subcellular location">
    <subcellularLocation>
        <location evidence="9 10">Cytoplasm</location>
    </subcellularLocation>
</comment>
<feature type="binding site" evidence="9">
    <location>
        <begin position="419"/>
        <end position="422"/>
    </location>
    <ligand>
        <name>meso-2,6-diaminopimelate</name>
        <dbReference type="ChEBI" id="CHEBI:57791"/>
    </ligand>
</feature>
<keyword evidence="5 9" id="KW-0067">ATP-binding</keyword>
<dbReference type="KEGG" id="hyf:DTO96_100293"/>
<protein>
    <recommendedName>
        <fullName evidence="9">UDP-N-acetylmuramoyl-L-alanyl-D-glutamate--2,6-diaminopimelate ligase</fullName>
        <ecNumber evidence="9">6.3.2.13</ecNumber>
    </recommendedName>
    <alternativeName>
        <fullName evidence="9">Meso-A2pm-adding enzyme</fullName>
    </alternativeName>
    <alternativeName>
        <fullName evidence="9">Meso-diaminopimelate-adding enzyme</fullName>
    </alternativeName>
    <alternativeName>
        <fullName evidence="9">UDP-MurNAc-L-Ala-D-Glu:meso-diaminopimelate ligase</fullName>
    </alternativeName>
    <alternativeName>
        <fullName evidence="9">UDP-MurNAc-tripeptide synthetase</fullName>
    </alternativeName>
    <alternativeName>
        <fullName evidence="9">UDP-N-acetylmuramyl-tripeptide synthetase</fullName>
    </alternativeName>
</protein>
<name>A0A345D896_9BURK</name>
<evidence type="ECO:0000313" key="13">
    <source>
        <dbReference type="EMBL" id="AXF84584.1"/>
    </source>
</evidence>
<dbReference type="GO" id="GO:0005524">
    <property type="term" value="F:ATP binding"/>
    <property type="evidence" value="ECO:0007669"/>
    <property type="project" value="UniProtKB-UniRule"/>
</dbReference>
<comment type="function">
    <text evidence="9">Catalyzes the addition of meso-diaminopimelic acid to the nucleotide precursor UDP-N-acetylmuramoyl-L-alanyl-D-glutamate (UMAG) in the biosynthesis of bacterial cell-wall peptidoglycan.</text>
</comment>
<dbReference type="InterPro" id="IPR036565">
    <property type="entry name" value="Mur-like_cat_sf"/>
</dbReference>
<feature type="domain" description="Mur ligase C-terminal" evidence="11">
    <location>
        <begin position="343"/>
        <end position="473"/>
    </location>
</feature>
<dbReference type="SUPFAM" id="SSF53244">
    <property type="entry name" value="MurD-like peptide ligases, peptide-binding domain"/>
    <property type="match status" value="1"/>
</dbReference>
<keyword evidence="4 9" id="KW-0547">Nucleotide-binding</keyword>
<dbReference type="EC" id="6.3.2.13" evidence="9"/>
<feature type="domain" description="Mur ligase central" evidence="12">
    <location>
        <begin position="115"/>
        <end position="320"/>
    </location>
</feature>
<organism evidence="13 14">
    <name type="scientific">Ephemeroptericola cinctiostellae</name>
    <dbReference type="NCBI Taxonomy" id="2268024"/>
    <lineage>
        <taxon>Bacteria</taxon>
        <taxon>Pseudomonadati</taxon>
        <taxon>Pseudomonadota</taxon>
        <taxon>Betaproteobacteria</taxon>
        <taxon>Burkholderiales</taxon>
        <taxon>Burkholderiaceae</taxon>
        <taxon>Ephemeroptericola</taxon>
    </lineage>
</organism>
<evidence type="ECO:0000256" key="3">
    <source>
        <dbReference type="ARBA" id="ARBA00022598"/>
    </source>
</evidence>
<dbReference type="PANTHER" id="PTHR23135">
    <property type="entry name" value="MUR LIGASE FAMILY MEMBER"/>
    <property type="match status" value="1"/>
</dbReference>
<feature type="short sequence motif" description="Meso-diaminopimelate recognition motif" evidence="9">
    <location>
        <begin position="419"/>
        <end position="422"/>
    </location>
</feature>
<comment type="PTM">
    <text evidence="9">Carboxylation is probably crucial for Mg(2+) binding and, consequently, for the gamma-phosphate positioning of ATP.</text>
</comment>
<evidence type="ECO:0000256" key="5">
    <source>
        <dbReference type="ARBA" id="ARBA00022840"/>
    </source>
</evidence>
<gene>
    <name evidence="9 13" type="primary">murE</name>
    <name evidence="13" type="ORF">DTO96_100293</name>
</gene>
<evidence type="ECO:0000256" key="9">
    <source>
        <dbReference type="HAMAP-Rule" id="MF_00208"/>
    </source>
</evidence>
<dbReference type="InterPro" id="IPR013221">
    <property type="entry name" value="Mur_ligase_cen"/>
</dbReference>
<feature type="binding site" evidence="9">
    <location>
        <position position="193"/>
    </location>
    <ligand>
        <name>UDP-N-acetyl-alpha-D-muramoyl-L-alanyl-D-glutamate</name>
        <dbReference type="ChEBI" id="CHEBI:83900"/>
    </ligand>
</feature>
<dbReference type="Gene3D" id="3.40.1390.10">
    <property type="entry name" value="MurE/MurF, N-terminal domain"/>
    <property type="match status" value="1"/>
</dbReference>
<keyword evidence="6 9" id="KW-0133">Cell shape</keyword>
<evidence type="ECO:0000256" key="2">
    <source>
        <dbReference type="ARBA" id="ARBA00022490"/>
    </source>
</evidence>
<keyword evidence="2 9" id="KW-0963">Cytoplasm</keyword>
<dbReference type="Pfam" id="PF02875">
    <property type="entry name" value="Mur_ligase_C"/>
    <property type="match status" value="1"/>
</dbReference>
<keyword evidence="8 9" id="KW-0961">Cell wall biogenesis/degradation</keyword>
<evidence type="ECO:0000256" key="10">
    <source>
        <dbReference type="RuleBase" id="RU004135"/>
    </source>
</evidence>
<dbReference type="PROSITE" id="PS01011">
    <property type="entry name" value="FOLYLPOLYGLU_SYNT_1"/>
    <property type="match status" value="1"/>
</dbReference>
<evidence type="ECO:0000256" key="6">
    <source>
        <dbReference type="ARBA" id="ARBA00022960"/>
    </source>
</evidence>
<dbReference type="InterPro" id="IPR036615">
    <property type="entry name" value="Mur_ligase_C_dom_sf"/>
</dbReference>
<keyword evidence="3 9" id="KW-0436">Ligase</keyword>
<dbReference type="GO" id="GO:0009252">
    <property type="term" value="P:peptidoglycan biosynthetic process"/>
    <property type="evidence" value="ECO:0007669"/>
    <property type="project" value="UniProtKB-UniRule"/>
</dbReference>
<dbReference type="InterPro" id="IPR005761">
    <property type="entry name" value="UDP-N-AcMur-Glu-dNH2Pim_ligase"/>
</dbReference>
<evidence type="ECO:0000313" key="14">
    <source>
        <dbReference type="Proteomes" id="UP000252182"/>
    </source>
</evidence>
<dbReference type="InterPro" id="IPR035911">
    <property type="entry name" value="MurE/MurF_N"/>
</dbReference>
<feature type="binding site" evidence="9">
    <location>
        <position position="33"/>
    </location>
    <ligand>
        <name>UDP-N-acetyl-alpha-D-muramoyl-L-alanyl-D-glutamate</name>
        <dbReference type="ChEBI" id="CHEBI:83900"/>
    </ligand>
</feature>
<keyword evidence="9 10" id="KW-0132">Cell division</keyword>
<dbReference type="GO" id="GO:0008765">
    <property type="term" value="F:UDP-N-acetylmuramoylalanyl-D-glutamate-2,6-diaminopimelate ligase activity"/>
    <property type="evidence" value="ECO:0007669"/>
    <property type="project" value="UniProtKB-UniRule"/>
</dbReference>
<dbReference type="UniPathway" id="UPA00219"/>
<keyword evidence="9" id="KW-0460">Magnesium</keyword>
<comment type="caution">
    <text evidence="9">Lacks conserved residue(s) required for the propagation of feature annotation.</text>
</comment>
<dbReference type="AlphaFoldDB" id="A0A345D896"/>
<evidence type="ECO:0000256" key="7">
    <source>
        <dbReference type="ARBA" id="ARBA00022984"/>
    </source>
</evidence>
<feature type="binding site" evidence="9">
    <location>
        <position position="471"/>
    </location>
    <ligand>
        <name>meso-2,6-diaminopimelate</name>
        <dbReference type="ChEBI" id="CHEBI:57791"/>
    </ligand>
</feature>
<feature type="binding site" evidence="9">
    <location>
        <position position="185"/>
    </location>
    <ligand>
        <name>UDP-N-acetyl-alpha-D-muramoyl-L-alanyl-D-glutamate</name>
        <dbReference type="ChEBI" id="CHEBI:83900"/>
    </ligand>
</feature>
<dbReference type="RefSeq" id="WP_114561870.1">
    <property type="nucleotide sequence ID" value="NZ_CP031124.1"/>
</dbReference>
<feature type="binding site" evidence="9">
    <location>
        <position position="191"/>
    </location>
    <ligand>
        <name>UDP-N-acetyl-alpha-D-muramoyl-L-alanyl-D-glutamate</name>
        <dbReference type="ChEBI" id="CHEBI:83900"/>
    </ligand>
</feature>
<keyword evidence="14" id="KW-1185">Reference proteome</keyword>
<dbReference type="Pfam" id="PF08245">
    <property type="entry name" value="Mur_ligase_M"/>
    <property type="match status" value="1"/>
</dbReference>
<accession>A0A345D896</accession>
<dbReference type="NCBIfam" id="NF001124">
    <property type="entry name" value="PRK00139.1-2"/>
    <property type="match status" value="1"/>
</dbReference>